<evidence type="ECO:0000256" key="12">
    <source>
        <dbReference type="ARBA" id="ARBA00022984"/>
    </source>
</evidence>
<dbReference type="GO" id="GO:0071555">
    <property type="term" value="P:cell wall organization"/>
    <property type="evidence" value="ECO:0007669"/>
    <property type="project" value="UniProtKB-KW"/>
</dbReference>
<dbReference type="Gene3D" id="3.90.190.20">
    <property type="entry name" value="Mur ligase, C-terminal domain"/>
    <property type="match status" value="1"/>
</dbReference>
<sequence length="459" mass="50179">MSKGNVTDITNKKILVVGMGKSGKAAAQAMVKLGADVSVQDNKAEDSIDSQLLAFLRDKSVTCYLGCEPDDMSIFDMLILSPGVSPELNFIKKAKTAGAEIIGELEIAYRIGSGQYVAITGTNGKTTTTTLVGEIYKEAGKKTYVVGNIGVAVISKALAAEEDSWLITETSSFQLETIKDFRPEVSAILNLTPDHIDRHKTMENYGRAKAAVFKNQTPDQYCVVNYDDKECLGLTENCNAKVVPFSRKTTLDFGVYVDGDTIIIKDEDGKITEICRPVDLQIPGAHNLENALAACAIAYFGGIEPEVIGKVLREFRGVEHRIELCNTIDDIRFVNDSKGTNPDASIKAIEAMKENIILIAGGYDKDASFDEFVKAFEGRVKTLLLMGKTATKIKEVAEKEGFTNSIILKDMEACVREAYRIAQPGDVVLLSPACASWDMYTSFEQRGKHFKACVQALER</sequence>
<dbReference type="GO" id="GO:0009252">
    <property type="term" value="P:peptidoglycan biosynthetic process"/>
    <property type="evidence" value="ECO:0007669"/>
    <property type="project" value="UniProtKB-UniRule"/>
</dbReference>
<dbReference type="GO" id="GO:0005524">
    <property type="term" value="F:ATP binding"/>
    <property type="evidence" value="ECO:0007669"/>
    <property type="project" value="UniProtKB-UniRule"/>
</dbReference>
<comment type="subcellular location">
    <subcellularLocation>
        <location evidence="2 17 18">Cytoplasm</location>
    </subcellularLocation>
</comment>
<dbReference type="PANTHER" id="PTHR43692">
    <property type="entry name" value="UDP-N-ACETYLMURAMOYLALANINE--D-GLUTAMATE LIGASE"/>
    <property type="match status" value="1"/>
</dbReference>
<dbReference type="Gene3D" id="3.40.1190.10">
    <property type="entry name" value="Mur-like, catalytic domain"/>
    <property type="match status" value="1"/>
</dbReference>
<evidence type="ECO:0000256" key="2">
    <source>
        <dbReference type="ARBA" id="ARBA00004496"/>
    </source>
</evidence>
<keyword evidence="7 17" id="KW-0963">Cytoplasm</keyword>
<dbReference type="Pfam" id="PF02875">
    <property type="entry name" value="Mur_ligase_C"/>
    <property type="match status" value="1"/>
</dbReference>
<comment type="similarity">
    <text evidence="4 17">Belongs to the MurCDEF family.</text>
</comment>
<keyword evidence="9 17" id="KW-0547">Nucleotide-binding</keyword>
<accession>A0A926E9Z1</accession>
<name>A0A926E9Z1_9FIRM</name>
<feature type="binding site" evidence="17">
    <location>
        <begin position="121"/>
        <end position="127"/>
    </location>
    <ligand>
        <name>ATP</name>
        <dbReference type="ChEBI" id="CHEBI:30616"/>
    </ligand>
</feature>
<dbReference type="GO" id="GO:0008360">
    <property type="term" value="P:regulation of cell shape"/>
    <property type="evidence" value="ECO:0007669"/>
    <property type="project" value="UniProtKB-KW"/>
</dbReference>
<evidence type="ECO:0000256" key="7">
    <source>
        <dbReference type="ARBA" id="ARBA00022490"/>
    </source>
</evidence>
<dbReference type="SUPFAM" id="SSF53244">
    <property type="entry name" value="MurD-like peptide ligases, peptide-binding domain"/>
    <property type="match status" value="1"/>
</dbReference>
<comment type="catalytic activity">
    <reaction evidence="16 17 18">
        <text>UDP-N-acetyl-alpha-D-muramoyl-L-alanine + D-glutamate + ATP = UDP-N-acetyl-alpha-D-muramoyl-L-alanyl-D-glutamate + ADP + phosphate + H(+)</text>
        <dbReference type="Rhea" id="RHEA:16429"/>
        <dbReference type="ChEBI" id="CHEBI:15378"/>
        <dbReference type="ChEBI" id="CHEBI:29986"/>
        <dbReference type="ChEBI" id="CHEBI:30616"/>
        <dbReference type="ChEBI" id="CHEBI:43474"/>
        <dbReference type="ChEBI" id="CHEBI:83898"/>
        <dbReference type="ChEBI" id="CHEBI:83900"/>
        <dbReference type="ChEBI" id="CHEBI:456216"/>
        <dbReference type="EC" id="6.3.2.9"/>
    </reaction>
</comment>
<dbReference type="SUPFAM" id="SSF53623">
    <property type="entry name" value="MurD-like peptide ligases, catalytic domain"/>
    <property type="match status" value="1"/>
</dbReference>
<protein>
    <recommendedName>
        <fullName evidence="6 17">UDP-N-acetylmuramoylalanine--D-glutamate ligase</fullName>
        <ecNumber evidence="5 17">6.3.2.9</ecNumber>
    </recommendedName>
    <alternativeName>
        <fullName evidence="15 17">D-glutamic acid-adding enzyme</fullName>
    </alternativeName>
    <alternativeName>
        <fullName evidence="14 17">UDP-N-acetylmuramoyl-L-alanyl-D-glutamate synthetase</fullName>
    </alternativeName>
</protein>
<comment type="pathway">
    <text evidence="3 17 18">Cell wall biogenesis; peptidoglycan biosynthesis.</text>
</comment>
<evidence type="ECO:0000256" key="9">
    <source>
        <dbReference type="ARBA" id="ARBA00022741"/>
    </source>
</evidence>
<keyword evidence="8 17" id="KW-0436">Ligase</keyword>
<keyword evidence="17 18" id="KW-0132">Cell division</keyword>
<evidence type="ECO:0000256" key="14">
    <source>
        <dbReference type="ARBA" id="ARBA00030398"/>
    </source>
</evidence>
<evidence type="ECO:0000259" key="20">
    <source>
        <dbReference type="Pfam" id="PF08245"/>
    </source>
</evidence>
<dbReference type="PANTHER" id="PTHR43692:SF1">
    <property type="entry name" value="UDP-N-ACETYLMURAMOYLALANINE--D-GLUTAMATE LIGASE"/>
    <property type="match status" value="1"/>
</dbReference>
<keyword evidence="22" id="KW-1185">Reference proteome</keyword>
<dbReference type="SUPFAM" id="SSF51984">
    <property type="entry name" value="MurCD N-terminal domain"/>
    <property type="match status" value="1"/>
</dbReference>
<evidence type="ECO:0000256" key="1">
    <source>
        <dbReference type="ARBA" id="ARBA00002734"/>
    </source>
</evidence>
<dbReference type="InterPro" id="IPR036615">
    <property type="entry name" value="Mur_ligase_C_dom_sf"/>
</dbReference>
<evidence type="ECO:0000313" key="21">
    <source>
        <dbReference type="EMBL" id="MBC8568489.1"/>
    </source>
</evidence>
<dbReference type="RefSeq" id="WP_177270380.1">
    <property type="nucleotide sequence ID" value="NZ_JACRTA010000002.1"/>
</dbReference>
<evidence type="ECO:0000256" key="18">
    <source>
        <dbReference type="RuleBase" id="RU003664"/>
    </source>
</evidence>
<dbReference type="NCBIfam" id="TIGR01087">
    <property type="entry name" value="murD"/>
    <property type="match status" value="1"/>
</dbReference>
<proteinExistence type="inferred from homology"/>
<evidence type="ECO:0000256" key="13">
    <source>
        <dbReference type="ARBA" id="ARBA00023316"/>
    </source>
</evidence>
<dbReference type="GO" id="GO:0051301">
    <property type="term" value="P:cell division"/>
    <property type="evidence" value="ECO:0007669"/>
    <property type="project" value="UniProtKB-KW"/>
</dbReference>
<keyword evidence="11 17" id="KW-0133">Cell shape</keyword>
<evidence type="ECO:0000256" key="3">
    <source>
        <dbReference type="ARBA" id="ARBA00004752"/>
    </source>
</evidence>
<comment type="function">
    <text evidence="1 17 18">Cell wall formation. Catalyzes the addition of glutamate to the nucleotide precursor UDP-N-acetylmuramoyl-L-alanine (UMA).</text>
</comment>
<evidence type="ECO:0000256" key="17">
    <source>
        <dbReference type="HAMAP-Rule" id="MF_00639"/>
    </source>
</evidence>
<dbReference type="GO" id="GO:0005737">
    <property type="term" value="C:cytoplasm"/>
    <property type="evidence" value="ECO:0007669"/>
    <property type="project" value="UniProtKB-SubCell"/>
</dbReference>
<evidence type="ECO:0000256" key="8">
    <source>
        <dbReference type="ARBA" id="ARBA00022598"/>
    </source>
</evidence>
<keyword evidence="17 18" id="KW-0131">Cell cycle</keyword>
<evidence type="ECO:0000256" key="4">
    <source>
        <dbReference type="ARBA" id="ARBA00010416"/>
    </source>
</evidence>
<dbReference type="EC" id="6.3.2.9" evidence="5 17"/>
<evidence type="ECO:0000313" key="22">
    <source>
        <dbReference type="Proteomes" id="UP000610862"/>
    </source>
</evidence>
<dbReference type="Proteomes" id="UP000610862">
    <property type="component" value="Unassembled WGS sequence"/>
</dbReference>
<dbReference type="AlphaFoldDB" id="A0A926E9Z1"/>
<dbReference type="Gene3D" id="3.40.50.720">
    <property type="entry name" value="NAD(P)-binding Rossmann-like Domain"/>
    <property type="match status" value="1"/>
</dbReference>
<evidence type="ECO:0000256" key="5">
    <source>
        <dbReference type="ARBA" id="ARBA00012212"/>
    </source>
</evidence>
<gene>
    <name evidence="17" type="primary">murD</name>
    <name evidence="21" type="ORF">H8692_06940</name>
</gene>
<dbReference type="InterPro" id="IPR036565">
    <property type="entry name" value="Mur-like_cat_sf"/>
</dbReference>
<dbReference type="InterPro" id="IPR004101">
    <property type="entry name" value="Mur_ligase_C"/>
</dbReference>
<organism evidence="21 22">
    <name type="scientific">Lentihominibacter hominis</name>
    <dbReference type="NCBI Taxonomy" id="2763645"/>
    <lineage>
        <taxon>Bacteria</taxon>
        <taxon>Bacillati</taxon>
        <taxon>Bacillota</taxon>
        <taxon>Clostridia</taxon>
        <taxon>Peptostreptococcales</taxon>
        <taxon>Anaerovoracaceae</taxon>
        <taxon>Lentihominibacter</taxon>
    </lineage>
</organism>
<dbReference type="InterPro" id="IPR013221">
    <property type="entry name" value="Mur_ligase_cen"/>
</dbReference>
<keyword evidence="10 17" id="KW-0067">ATP-binding</keyword>
<evidence type="ECO:0000256" key="10">
    <source>
        <dbReference type="ARBA" id="ARBA00022840"/>
    </source>
</evidence>
<dbReference type="HAMAP" id="MF_00639">
    <property type="entry name" value="MurD"/>
    <property type="match status" value="1"/>
</dbReference>
<feature type="domain" description="Mur ligase C-terminal" evidence="19">
    <location>
        <begin position="320"/>
        <end position="434"/>
    </location>
</feature>
<evidence type="ECO:0000256" key="16">
    <source>
        <dbReference type="ARBA" id="ARBA00047632"/>
    </source>
</evidence>
<dbReference type="GO" id="GO:0008764">
    <property type="term" value="F:UDP-N-acetylmuramoylalanine-D-glutamate ligase activity"/>
    <property type="evidence" value="ECO:0007669"/>
    <property type="project" value="UniProtKB-UniRule"/>
</dbReference>
<reference evidence="21" key="1">
    <citation type="submission" date="2020-08" db="EMBL/GenBank/DDBJ databases">
        <title>Genome public.</title>
        <authorList>
            <person name="Liu C."/>
            <person name="Sun Q."/>
        </authorList>
    </citation>
    <scope>NUCLEOTIDE SEQUENCE</scope>
    <source>
        <strain evidence="21">NSJ-24</strain>
    </source>
</reference>
<dbReference type="Pfam" id="PF08245">
    <property type="entry name" value="Mur_ligase_M"/>
    <property type="match status" value="1"/>
</dbReference>
<keyword evidence="12 17" id="KW-0573">Peptidoglycan synthesis</keyword>
<dbReference type="InterPro" id="IPR005762">
    <property type="entry name" value="MurD"/>
</dbReference>
<evidence type="ECO:0000256" key="6">
    <source>
        <dbReference type="ARBA" id="ARBA00015655"/>
    </source>
</evidence>
<feature type="domain" description="Mur ligase central" evidence="20">
    <location>
        <begin position="119"/>
        <end position="298"/>
    </location>
</feature>
<evidence type="ECO:0000256" key="15">
    <source>
        <dbReference type="ARBA" id="ARBA00032324"/>
    </source>
</evidence>
<keyword evidence="13 17" id="KW-0961">Cell wall biogenesis/degradation</keyword>
<dbReference type="EMBL" id="JACRTA010000002">
    <property type="protein sequence ID" value="MBC8568489.1"/>
    <property type="molecule type" value="Genomic_DNA"/>
</dbReference>
<comment type="caution">
    <text evidence="21">The sequence shown here is derived from an EMBL/GenBank/DDBJ whole genome shotgun (WGS) entry which is preliminary data.</text>
</comment>
<evidence type="ECO:0000259" key="19">
    <source>
        <dbReference type="Pfam" id="PF02875"/>
    </source>
</evidence>
<evidence type="ECO:0000256" key="11">
    <source>
        <dbReference type="ARBA" id="ARBA00022960"/>
    </source>
</evidence>
<dbReference type="Pfam" id="PF21799">
    <property type="entry name" value="MurD-like_N"/>
    <property type="match status" value="1"/>
</dbReference>